<reference evidence="2" key="1">
    <citation type="submission" date="2017-06" db="EMBL/GenBank/DDBJ databases">
        <authorList>
            <person name="Varghese N."/>
            <person name="Submissions S."/>
        </authorList>
    </citation>
    <scope>NUCLEOTIDE SEQUENCE [LARGE SCALE GENOMIC DNA]</scope>
    <source>
        <strain evidence="2">DSM 137</strain>
    </source>
</reference>
<organism evidence="1 2">
    <name type="scientific">Rhodoblastus acidophilus</name>
    <name type="common">Rhodopseudomonas acidophila</name>
    <dbReference type="NCBI Taxonomy" id="1074"/>
    <lineage>
        <taxon>Bacteria</taxon>
        <taxon>Pseudomonadati</taxon>
        <taxon>Pseudomonadota</taxon>
        <taxon>Alphaproteobacteria</taxon>
        <taxon>Hyphomicrobiales</taxon>
        <taxon>Rhodoblastaceae</taxon>
        <taxon>Rhodoblastus</taxon>
    </lineage>
</organism>
<sequence length="243" mass="25632">MKIYMGFDDTDVAGAKIGTGRLVRMFEKKLPQGARLWGALRHQLLLDDRIHYTSHNSPACAVVEIEDAALLPELIARAIAHIEELASPGSDPGLCVAPEDAALDDIVAFGLCCTHQIETQARAKALCATAGVHLSGHGGTCDGIIGATAAVGLTAYGWSGRFLEYGGLRALPDPITVAELEAAGILPVMTDVAAKRLALDAEIHTDGWLSPRLWGGRAVAPIVEKDGRLTALGKKPRDAEVAE</sequence>
<evidence type="ECO:0000313" key="1">
    <source>
        <dbReference type="EMBL" id="SNB83534.1"/>
    </source>
</evidence>
<name>A0A212SD78_RHOAC</name>
<evidence type="ECO:0008006" key="3">
    <source>
        <dbReference type="Google" id="ProtNLM"/>
    </source>
</evidence>
<dbReference type="AlphaFoldDB" id="A0A212SD78"/>
<dbReference type="EMBL" id="FYDG01000027">
    <property type="protein sequence ID" value="SNB83534.1"/>
    <property type="molecule type" value="Genomic_DNA"/>
</dbReference>
<dbReference type="Gene3D" id="3.30.70.2200">
    <property type="match status" value="1"/>
</dbReference>
<keyword evidence="2" id="KW-1185">Reference proteome</keyword>
<dbReference type="RefSeq" id="WP_088522526.1">
    <property type="nucleotide sequence ID" value="NZ_FYDG01000027.1"/>
</dbReference>
<dbReference type="OrthoDB" id="270233at2"/>
<proteinExistence type="predicted"/>
<dbReference type="Proteomes" id="UP000198418">
    <property type="component" value="Unassembled WGS sequence"/>
</dbReference>
<protein>
    <recommendedName>
        <fullName evidence="3">tRNA(Ile2) 2-agmatinylcytidine synthetase</fullName>
    </recommendedName>
</protein>
<evidence type="ECO:0000313" key="2">
    <source>
        <dbReference type="Proteomes" id="UP000198418"/>
    </source>
</evidence>
<accession>A0A212SD78</accession>
<gene>
    <name evidence="1" type="ORF">SAMN06265338_12712</name>
</gene>